<sequence>MYPLSPPKEALPLGIPKVIHRVIHNPKGDCGYLRVILWVTHGDTVGNLGLTCG</sequence>
<protein>
    <submittedName>
        <fullName evidence="1">Uncharacterized protein</fullName>
    </submittedName>
</protein>
<accession>A0ABZ0ZXP8</accession>
<keyword evidence="2" id="KW-1185">Reference proteome</keyword>
<name>A0ABZ0ZXP8_9CAUD</name>
<evidence type="ECO:0000313" key="2">
    <source>
        <dbReference type="Proteomes" id="UP001327463"/>
    </source>
</evidence>
<organism evidence="1 2">
    <name type="scientific">Klebsiella phage vB_KpnP_cmc355D</name>
    <dbReference type="NCBI Taxonomy" id="3110534"/>
    <lineage>
        <taxon>Viruses</taxon>
        <taxon>Duplodnaviria</taxon>
        <taxon>Heunggongvirae</taxon>
        <taxon>Uroviricota</taxon>
        <taxon>Caudoviricetes</taxon>
        <taxon>Autographivirales</taxon>
        <taxon>Autotranscriptaviridae</taxon>
        <taxon>Studiervirinae</taxon>
        <taxon>Benllochvirus</taxon>
        <taxon>Benllochvirus cmc355D</taxon>
    </lineage>
</organism>
<proteinExistence type="predicted"/>
<dbReference type="Proteomes" id="UP001327463">
    <property type="component" value="Segment"/>
</dbReference>
<evidence type="ECO:0000313" key="1">
    <source>
        <dbReference type="EMBL" id="WQZ00642.1"/>
    </source>
</evidence>
<dbReference type="EMBL" id="OR915848">
    <property type="protein sequence ID" value="WQZ00642.1"/>
    <property type="molecule type" value="Genomic_DNA"/>
</dbReference>
<reference evidence="1 2" key="1">
    <citation type="submission" date="2023-12" db="EMBL/GenBank/DDBJ databases">
        <authorList>
            <person name="Geng H."/>
            <person name="Luan G."/>
        </authorList>
    </citation>
    <scope>NUCLEOTIDE SEQUENCE [LARGE SCALE GENOMIC DNA]</scope>
</reference>